<sequence length="544" mass="61460">MVNYRRVDQPNESGSPRGEVGEIDTRAPFQSVKAAVSLFGEVAVSRERRSNSLRKRSSENVLDKETQLLLAQRELNKIKQKLESSDNTKSKALVELEKAKLTLKDLQTKLTAVKESKQAAIEAAEIVKNQAKQLEEAKSQKAIGFEAWKRELEHARKTYTTTVTELDAAKKELTKIRQDFDAALEAKSAAFQAAGEAQRSANLNKEKFSELSKEIVAVKLSIEEVKQATENARKDQQKIMAEKEQKLSDYKAAQKEAQMKLMSLKKEYDPEHIRDLEMKLVETSAEVEVLQEKMKKAHASEMDAVRRITSELNEATITLQDVVEVESTLRELVASLREEVERVKKEKEQVEEAVVQDEQSLKLHQLTSETEQARREAEEMSRKAEELKKEAEAARIAAEEAEKKLEPLRKEAEIAKAAEERAIGEMKILSEMQGKTQVSNSEFHGKIRLSVEEFEALSGKVKVCQDMIEKAEAVSMAQLEVINKRREEAERKVEANLKAIEEIKTATEIALKNAEMAESAKMVLEGELKRWRQEEPKVAADGSS</sequence>
<reference evidence="1 2" key="1">
    <citation type="journal article" date="2022" name="DNA Res.">
        <title>Chromosomal-level genome assembly of the orchid tree Bauhinia variegata (Leguminosae; Cercidoideae) supports the allotetraploid origin hypothesis of Bauhinia.</title>
        <authorList>
            <person name="Zhong Y."/>
            <person name="Chen Y."/>
            <person name="Zheng D."/>
            <person name="Pang J."/>
            <person name="Liu Y."/>
            <person name="Luo S."/>
            <person name="Meng S."/>
            <person name="Qian L."/>
            <person name="Wei D."/>
            <person name="Dai S."/>
            <person name="Zhou R."/>
        </authorList>
    </citation>
    <scope>NUCLEOTIDE SEQUENCE [LARGE SCALE GENOMIC DNA]</scope>
    <source>
        <strain evidence="1">BV-YZ2020</strain>
    </source>
</reference>
<protein>
    <submittedName>
        <fullName evidence="1">Uncharacterized protein</fullName>
    </submittedName>
</protein>
<evidence type="ECO:0000313" key="1">
    <source>
        <dbReference type="EMBL" id="KAI4298836.1"/>
    </source>
</evidence>
<name>A0ACB9KNL2_BAUVA</name>
<dbReference type="EMBL" id="CM039438">
    <property type="protein sequence ID" value="KAI4298836.1"/>
    <property type="molecule type" value="Genomic_DNA"/>
</dbReference>
<proteinExistence type="predicted"/>
<comment type="caution">
    <text evidence="1">The sequence shown here is derived from an EMBL/GenBank/DDBJ whole genome shotgun (WGS) entry which is preliminary data.</text>
</comment>
<accession>A0ACB9KNL2</accession>
<evidence type="ECO:0000313" key="2">
    <source>
        <dbReference type="Proteomes" id="UP000828941"/>
    </source>
</evidence>
<gene>
    <name evidence="1" type="ORF">L6164_032352</name>
</gene>
<organism evidence="1 2">
    <name type="scientific">Bauhinia variegata</name>
    <name type="common">Purple orchid tree</name>
    <name type="synonym">Phanera variegata</name>
    <dbReference type="NCBI Taxonomy" id="167791"/>
    <lineage>
        <taxon>Eukaryota</taxon>
        <taxon>Viridiplantae</taxon>
        <taxon>Streptophyta</taxon>
        <taxon>Embryophyta</taxon>
        <taxon>Tracheophyta</taxon>
        <taxon>Spermatophyta</taxon>
        <taxon>Magnoliopsida</taxon>
        <taxon>eudicotyledons</taxon>
        <taxon>Gunneridae</taxon>
        <taxon>Pentapetalae</taxon>
        <taxon>rosids</taxon>
        <taxon>fabids</taxon>
        <taxon>Fabales</taxon>
        <taxon>Fabaceae</taxon>
        <taxon>Cercidoideae</taxon>
        <taxon>Cercideae</taxon>
        <taxon>Bauhiniinae</taxon>
        <taxon>Bauhinia</taxon>
    </lineage>
</organism>
<keyword evidence="2" id="KW-1185">Reference proteome</keyword>
<dbReference type="Proteomes" id="UP000828941">
    <property type="component" value="Chromosome 13"/>
</dbReference>